<evidence type="ECO:0000256" key="7">
    <source>
        <dbReference type="ARBA" id="ARBA00022840"/>
    </source>
</evidence>
<dbReference type="Gene3D" id="3.30.565.10">
    <property type="entry name" value="Histidine kinase-like ATPase, C-terminal domain"/>
    <property type="match status" value="1"/>
</dbReference>
<dbReference type="SUPFAM" id="SSF55874">
    <property type="entry name" value="ATPase domain of HSP90 chaperone/DNA topoisomerase II/histidine kinase"/>
    <property type="match status" value="1"/>
</dbReference>
<evidence type="ECO:0000256" key="5">
    <source>
        <dbReference type="ARBA" id="ARBA00022741"/>
    </source>
</evidence>
<dbReference type="PANTHER" id="PTHR24421">
    <property type="entry name" value="NITRATE/NITRITE SENSOR PROTEIN NARX-RELATED"/>
    <property type="match status" value="1"/>
</dbReference>
<comment type="catalytic activity">
    <reaction evidence="1">
        <text>ATP + protein L-histidine = ADP + protein N-phospho-L-histidine.</text>
        <dbReference type="EC" id="2.7.13.3"/>
    </reaction>
</comment>
<keyword evidence="9" id="KW-1133">Transmembrane helix</keyword>
<dbReference type="InterPro" id="IPR050482">
    <property type="entry name" value="Sensor_HK_TwoCompSys"/>
</dbReference>
<evidence type="ECO:0000256" key="10">
    <source>
        <dbReference type="SAM" id="SignalP"/>
    </source>
</evidence>
<keyword evidence="3" id="KW-0597">Phosphoprotein</keyword>
<keyword evidence="9" id="KW-0472">Membrane</keyword>
<keyword evidence="5" id="KW-0547">Nucleotide-binding</keyword>
<evidence type="ECO:0000256" key="4">
    <source>
        <dbReference type="ARBA" id="ARBA00022679"/>
    </source>
</evidence>
<evidence type="ECO:0000256" key="6">
    <source>
        <dbReference type="ARBA" id="ARBA00022777"/>
    </source>
</evidence>
<dbReference type="KEGG" id="ada:A5CPEGH6_19480"/>
<dbReference type="EC" id="2.7.13.3" evidence="2"/>
<gene>
    <name evidence="12" type="ORF">A5CPEGH6_19480</name>
</gene>
<dbReference type="Pfam" id="PF13424">
    <property type="entry name" value="TPR_12"/>
    <property type="match status" value="1"/>
</dbReference>
<feature type="transmembrane region" description="Helical" evidence="9">
    <location>
        <begin position="398"/>
        <end position="419"/>
    </location>
</feature>
<dbReference type="CDD" id="cd16917">
    <property type="entry name" value="HATPase_UhpB-NarQ-NarX-like"/>
    <property type="match status" value="1"/>
</dbReference>
<sequence>MTGCLAAACSFAAAAAAPADELEGLLGRLRRAEAMAGGAVKNDSVASVCADLSGYYNYISADSSRLYAERGLALLPDTPSELHATLLNNCANAFFSAGDMPRAKEWLFRTLREAEALGIGSLRIDALSALGVVYRRCEMPDSAFVCYSRAAELAEASGEESSVANLYINIAVLYANTRRLDEALVYARKGLERSLRSDETGQQLYAYQTLGSIQVLLERREEAAATLRDAYALAVRADMPTFVVKCAAPLISNFTLLGRPDSVRRYISLTEPYLGRVAPGSVEGLGYKEVIAQFYLNTGRYGESLRLYRELLAEEGNLATPRPLLLNRIARAEAGLGRYAEAYRTMAECYAVQDSVSGARFQEQLSDFSARYDAQQKELEIATLREERALQRVSTMRYVVWSVVLIVLLAAAVSLLLFLRRRQIARGRAREREFEAFRRQTDLRLARKYIDGLEAERTRLARELHDGICSDLLGLEMRMRHADPTPGAQREAVELLALMRESVRNISHELMPPALQYATLDEMIGDYTSHLELPPAVDLRYRSSSPDGWGDIPPKVSYELYRILQEVMSNLVRHSGATLIDVELRREARRIVCTVRDDGRAPDRRQQRTQGIGLRTVADRLRTIGGGMRLERTDTGTTLTLEIAL</sequence>
<dbReference type="Pfam" id="PF02518">
    <property type="entry name" value="HATPase_c"/>
    <property type="match status" value="1"/>
</dbReference>
<dbReference type="SMART" id="SM00387">
    <property type="entry name" value="HATPase_c"/>
    <property type="match status" value="1"/>
</dbReference>
<dbReference type="InterPro" id="IPR003594">
    <property type="entry name" value="HATPase_dom"/>
</dbReference>
<feature type="domain" description="Histidine kinase/HSP90-like ATPase" evidence="11">
    <location>
        <begin position="555"/>
        <end position="645"/>
    </location>
</feature>
<dbReference type="SUPFAM" id="SSF48452">
    <property type="entry name" value="TPR-like"/>
    <property type="match status" value="2"/>
</dbReference>
<accession>A0A4Y1X2D9</accession>
<name>A0A4Y1X2D9_9BACT</name>
<dbReference type="Proteomes" id="UP000319374">
    <property type="component" value="Chromosome"/>
</dbReference>
<organism evidence="12 13">
    <name type="scientific">Alistipes dispar</name>
    <dbReference type="NCBI Taxonomy" id="2585119"/>
    <lineage>
        <taxon>Bacteria</taxon>
        <taxon>Pseudomonadati</taxon>
        <taxon>Bacteroidota</taxon>
        <taxon>Bacteroidia</taxon>
        <taxon>Bacteroidales</taxon>
        <taxon>Rikenellaceae</taxon>
        <taxon>Alistipes</taxon>
    </lineage>
</organism>
<feature type="signal peptide" evidence="10">
    <location>
        <begin position="1"/>
        <end position="19"/>
    </location>
</feature>
<dbReference type="AlphaFoldDB" id="A0A4Y1X2D9"/>
<dbReference type="InterPro" id="IPR036890">
    <property type="entry name" value="HATPase_C_sf"/>
</dbReference>
<evidence type="ECO:0000256" key="1">
    <source>
        <dbReference type="ARBA" id="ARBA00000085"/>
    </source>
</evidence>
<dbReference type="GO" id="GO:0046983">
    <property type="term" value="F:protein dimerization activity"/>
    <property type="evidence" value="ECO:0007669"/>
    <property type="project" value="InterPro"/>
</dbReference>
<feature type="chain" id="PRO_5021451478" description="histidine kinase" evidence="10">
    <location>
        <begin position="20"/>
        <end position="645"/>
    </location>
</feature>
<evidence type="ECO:0000256" key="3">
    <source>
        <dbReference type="ARBA" id="ARBA00022553"/>
    </source>
</evidence>
<proteinExistence type="predicted"/>
<dbReference type="PANTHER" id="PTHR24421:SF10">
    <property type="entry name" value="NITRATE_NITRITE SENSOR PROTEIN NARQ"/>
    <property type="match status" value="1"/>
</dbReference>
<keyword evidence="9" id="KW-0812">Transmembrane</keyword>
<protein>
    <recommendedName>
        <fullName evidence="2">histidine kinase</fullName>
        <ecNumber evidence="2">2.7.13.3</ecNumber>
    </recommendedName>
</protein>
<evidence type="ECO:0000313" key="13">
    <source>
        <dbReference type="Proteomes" id="UP000319374"/>
    </source>
</evidence>
<keyword evidence="6" id="KW-0418">Kinase</keyword>
<dbReference type="InterPro" id="IPR019734">
    <property type="entry name" value="TPR_rpt"/>
</dbReference>
<dbReference type="GO" id="GO:0000155">
    <property type="term" value="F:phosphorelay sensor kinase activity"/>
    <property type="evidence" value="ECO:0007669"/>
    <property type="project" value="InterPro"/>
</dbReference>
<dbReference type="GO" id="GO:0005524">
    <property type="term" value="F:ATP binding"/>
    <property type="evidence" value="ECO:0007669"/>
    <property type="project" value="UniProtKB-KW"/>
</dbReference>
<keyword evidence="10" id="KW-0732">Signal</keyword>
<evidence type="ECO:0000259" key="11">
    <source>
        <dbReference type="SMART" id="SM00387"/>
    </source>
</evidence>
<evidence type="ECO:0000256" key="8">
    <source>
        <dbReference type="ARBA" id="ARBA00023012"/>
    </source>
</evidence>
<dbReference type="InterPro" id="IPR011712">
    <property type="entry name" value="Sig_transdc_His_kin_sub3_dim/P"/>
</dbReference>
<dbReference type="SMART" id="SM00028">
    <property type="entry name" value="TPR"/>
    <property type="match status" value="5"/>
</dbReference>
<dbReference type="EMBL" id="AP019736">
    <property type="protein sequence ID" value="BBL07310.1"/>
    <property type="molecule type" value="Genomic_DNA"/>
</dbReference>
<reference evidence="13" key="1">
    <citation type="submission" date="2019-06" db="EMBL/GenBank/DDBJ databases">
        <title>Alistipes onderdonkii subsp. vulgaris subsp. nov., Alistipes dispar sp. nov. and Alistipes communis sp. nov., isolated from human faeces, and creation of Alistipes onderdonkii subsp. onderdonkii subsp. nov.</title>
        <authorList>
            <person name="Sakamoto M."/>
            <person name="Ikeyama N."/>
            <person name="Ogata Y."/>
            <person name="Suda W."/>
            <person name="Iino T."/>
            <person name="Hattori M."/>
            <person name="Ohkuma M."/>
        </authorList>
    </citation>
    <scope>NUCLEOTIDE SEQUENCE [LARGE SCALE GENOMIC DNA]</scope>
    <source>
        <strain evidence="13">5CPEGH6</strain>
    </source>
</reference>
<keyword evidence="7" id="KW-0067">ATP-binding</keyword>
<keyword evidence="8" id="KW-0902">Two-component regulatory system</keyword>
<keyword evidence="4" id="KW-0808">Transferase</keyword>
<dbReference type="InterPro" id="IPR011990">
    <property type="entry name" value="TPR-like_helical_dom_sf"/>
</dbReference>
<dbReference type="Pfam" id="PF07730">
    <property type="entry name" value="HisKA_3"/>
    <property type="match status" value="1"/>
</dbReference>
<evidence type="ECO:0000256" key="2">
    <source>
        <dbReference type="ARBA" id="ARBA00012438"/>
    </source>
</evidence>
<evidence type="ECO:0000313" key="12">
    <source>
        <dbReference type="EMBL" id="BBL07310.1"/>
    </source>
</evidence>
<keyword evidence="13" id="KW-1185">Reference proteome</keyword>
<dbReference type="Gene3D" id="1.25.40.10">
    <property type="entry name" value="Tetratricopeptide repeat domain"/>
    <property type="match status" value="1"/>
</dbReference>
<dbReference type="Gene3D" id="1.20.5.1930">
    <property type="match status" value="1"/>
</dbReference>
<dbReference type="GO" id="GO:0016020">
    <property type="term" value="C:membrane"/>
    <property type="evidence" value="ECO:0007669"/>
    <property type="project" value="InterPro"/>
</dbReference>
<evidence type="ECO:0000256" key="9">
    <source>
        <dbReference type="SAM" id="Phobius"/>
    </source>
</evidence>